<evidence type="ECO:0000256" key="4">
    <source>
        <dbReference type="ARBA" id="ARBA00022603"/>
    </source>
</evidence>
<protein>
    <recommendedName>
        <fullName evidence="3">methylated-DNA--[protein]-cysteine S-methyltransferase</fullName>
        <ecNumber evidence="3">2.1.1.63</ecNumber>
    </recommendedName>
</protein>
<evidence type="ECO:0000256" key="2">
    <source>
        <dbReference type="ARBA" id="ARBA00008711"/>
    </source>
</evidence>
<dbReference type="FunFam" id="1.10.10.10:FF:000214">
    <property type="entry name" value="Methylated-DNA--protein-cysteine methyltransferase"/>
    <property type="match status" value="1"/>
</dbReference>
<proteinExistence type="inferred from homology"/>
<feature type="domain" description="Methylguanine DNA methyltransferase ribonuclease-like" evidence="10">
    <location>
        <begin position="7"/>
        <end position="79"/>
    </location>
</feature>
<sequence length="174" mass="19419">MIQTFTYSLIEQDDWSFYILGTDTGLCFVGSSPASFKEMTDWVAVHFPETELREDNSALDPFRAEFIAYLTGKTQAFTFDTIFLSGTDFQKKVWDSLRAIPYGETLTYGELAASNGYSKKAARAVGTALASNPLLIVYPCHRVVPKASKPKAFRGGLQMKEHLLALEKGDRVKK</sequence>
<evidence type="ECO:0000256" key="7">
    <source>
        <dbReference type="ARBA" id="ARBA00023204"/>
    </source>
</evidence>
<dbReference type="InterPro" id="IPR014048">
    <property type="entry name" value="MethylDNA_cys_MeTrfase_DNA-bd"/>
</dbReference>
<dbReference type="EMBL" id="FOBL01000043">
    <property type="protein sequence ID" value="SEM27450.1"/>
    <property type="molecule type" value="Genomic_DNA"/>
</dbReference>
<evidence type="ECO:0000313" key="13">
    <source>
        <dbReference type="Proteomes" id="UP000198548"/>
    </source>
</evidence>
<dbReference type="InterPro" id="IPR008332">
    <property type="entry name" value="MethylG_MeTrfase_N"/>
</dbReference>
<dbReference type="SUPFAM" id="SSF53155">
    <property type="entry name" value="Methylated DNA-protein cysteine methyltransferase domain"/>
    <property type="match status" value="1"/>
</dbReference>
<dbReference type="CDD" id="cd06445">
    <property type="entry name" value="ATase"/>
    <property type="match status" value="1"/>
</dbReference>
<keyword evidence="14" id="KW-1185">Reference proteome</keyword>
<evidence type="ECO:0000256" key="3">
    <source>
        <dbReference type="ARBA" id="ARBA00011918"/>
    </source>
</evidence>
<reference evidence="11 14" key="2">
    <citation type="submission" date="2019-07" db="EMBL/GenBank/DDBJ databases">
        <title>Whole genome shotgun sequence of Alkalibacterium putridalgicola NBRC 103243.</title>
        <authorList>
            <person name="Hosoyama A."/>
            <person name="Uohara A."/>
            <person name="Ohji S."/>
            <person name="Ichikawa N."/>
        </authorList>
    </citation>
    <scope>NUCLEOTIDE SEQUENCE [LARGE SCALE GENOMIC DNA]</scope>
    <source>
        <strain evidence="11 14">NBRC 103243</strain>
    </source>
</reference>
<keyword evidence="4 12" id="KW-0489">Methyltransferase</keyword>
<evidence type="ECO:0000259" key="9">
    <source>
        <dbReference type="Pfam" id="PF01035"/>
    </source>
</evidence>
<dbReference type="STRING" id="426703.SAMN04488100_14315"/>
<evidence type="ECO:0000256" key="1">
    <source>
        <dbReference type="ARBA" id="ARBA00001286"/>
    </source>
</evidence>
<dbReference type="SUPFAM" id="SSF46767">
    <property type="entry name" value="Methylated DNA-protein cysteine methyltransferase, C-terminal domain"/>
    <property type="match status" value="1"/>
</dbReference>
<dbReference type="Pfam" id="PF01035">
    <property type="entry name" value="DNA_binding_1"/>
    <property type="match status" value="1"/>
</dbReference>
<dbReference type="InterPro" id="IPR036388">
    <property type="entry name" value="WH-like_DNA-bd_sf"/>
</dbReference>
<keyword evidence="6" id="KW-0227">DNA damage</keyword>
<dbReference type="EMBL" id="BJUX01000037">
    <property type="protein sequence ID" value="GEK90182.1"/>
    <property type="molecule type" value="Genomic_DNA"/>
</dbReference>
<dbReference type="GO" id="GO:0006281">
    <property type="term" value="P:DNA repair"/>
    <property type="evidence" value="ECO:0007669"/>
    <property type="project" value="UniProtKB-KW"/>
</dbReference>
<dbReference type="OrthoDB" id="9802228at2"/>
<evidence type="ECO:0000313" key="14">
    <source>
        <dbReference type="Proteomes" id="UP000321425"/>
    </source>
</evidence>
<dbReference type="Gene3D" id="1.10.10.10">
    <property type="entry name" value="Winged helix-like DNA-binding domain superfamily/Winged helix DNA-binding domain"/>
    <property type="match status" value="1"/>
</dbReference>
<dbReference type="NCBIfam" id="TIGR00589">
    <property type="entry name" value="ogt"/>
    <property type="match status" value="1"/>
</dbReference>
<evidence type="ECO:0000256" key="6">
    <source>
        <dbReference type="ARBA" id="ARBA00022763"/>
    </source>
</evidence>
<dbReference type="PANTHER" id="PTHR10815:SF12">
    <property type="entry name" value="METHYLATED-DNA--PROTEIN-CYSTEINE METHYLTRANSFERASE, INDUCIBLE"/>
    <property type="match status" value="1"/>
</dbReference>
<comment type="catalytic activity">
    <reaction evidence="1">
        <text>a 4-O-methyl-thymidine in DNA + L-cysteinyl-[protein] = a thymidine in DNA + S-methyl-L-cysteinyl-[protein]</text>
        <dbReference type="Rhea" id="RHEA:53428"/>
        <dbReference type="Rhea" id="RHEA-COMP:10131"/>
        <dbReference type="Rhea" id="RHEA-COMP:10132"/>
        <dbReference type="Rhea" id="RHEA-COMP:13555"/>
        <dbReference type="Rhea" id="RHEA-COMP:13556"/>
        <dbReference type="ChEBI" id="CHEBI:29950"/>
        <dbReference type="ChEBI" id="CHEBI:82612"/>
        <dbReference type="ChEBI" id="CHEBI:137386"/>
        <dbReference type="ChEBI" id="CHEBI:137387"/>
        <dbReference type="EC" id="2.1.1.63"/>
    </reaction>
</comment>
<name>A0A1H7X0R5_9LACT</name>
<evidence type="ECO:0000256" key="5">
    <source>
        <dbReference type="ARBA" id="ARBA00022679"/>
    </source>
</evidence>
<dbReference type="Proteomes" id="UP000198548">
    <property type="component" value="Unassembled WGS sequence"/>
</dbReference>
<evidence type="ECO:0000259" key="10">
    <source>
        <dbReference type="Pfam" id="PF02870"/>
    </source>
</evidence>
<keyword evidence="5 12" id="KW-0808">Transferase</keyword>
<organism evidence="12 13">
    <name type="scientific">Alkalibacterium putridalgicola</name>
    <dbReference type="NCBI Taxonomy" id="426703"/>
    <lineage>
        <taxon>Bacteria</taxon>
        <taxon>Bacillati</taxon>
        <taxon>Bacillota</taxon>
        <taxon>Bacilli</taxon>
        <taxon>Lactobacillales</taxon>
        <taxon>Carnobacteriaceae</taxon>
        <taxon>Alkalibacterium</taxon>
    </lineage>
</organism>
<evidence type="ECO:0000256" key="8">
    <source>
        <dbReference type="ARBA" id="ARBA00049348"/>
    </source>
</evidence>
<dbReference type="InterPro" id="IPR036217">
    <property type="entry name" value="MethylDNA_cys_MeTrfase_DNAb"/>
</dbReference>
<gene>
    <name evidence="11" type="ORF">APU01nite_22210</name>
    <name evidence="12" type="ORF">SAMN04488100_14315</name>
</gene>
<dbReference type="RefSeq" id="WP_091489791.1">
    <property type="nucleotide sequence ID" value="NZ_BJUX01000037.1"/>
</dbReference>
<evidence type="ECO:0000313" key="11">
    <source>
        <dbReference type="EMBL" id="GEK90182.1"/>
    </source>
</evidence>
<dbReference type="PANTHER" id="PTHR10815">
    <property type="entry name" value="METHYLATED-DNA--PROTEIN-CYSTEINE METHYLTRANSFERASE"/>
    <property type="match status" value="1"/>
</dbReference>
<dbReference type="Pfam" id="PF02870">
    <property type="entry name" value="Methyltransf_1N"/>
    <property type="match status" value="1"/>
</dbReference>
<feature type="domain" description="Methylated-DNA-[protein]-cysteine S-methyltransferase DNA binding" evidence="9">
    <location>
        <begin position="88"/>
        <end position="168"/>
    </location>
</feature>
<dbReference type="InterPro" id="IPR036631">
    <property type="entry name" value="MGMT_N_sf"/>
</dbReference>
<dbReference type="AlphaFoldDB" id="A0A1H7X0R5"/>
<dbReference type="EC" id="2.1.1.63" evidence="3"/>
<dbReference type="GO" id="GO:0003908">
    <property type="term" value="F:methylated-DNA-[protein]-cysteine S-methyltransferase activity"/>
    <property type="evidence" value="ECO:0007669"/>
    <property type="project" value="UniProtKB-EC"/>
</dbReference>
<dbReference type="Proteomes" id="UP000321425">
    <property type="component" value="Unassembled WGS sequence"/>
</dbReference>
<keyword evidence="7" id="KW-0234">DNA repair</keyword>
<comment type="catalytic activity">
    <reaction evidence="8">
        <text>a 6-O-methyl-2'-deoxyguanosine in DNA + L-cysteinyl-[protein] = S-methyl-L-cysteinyl-[protein] + a 2'-deoxyguanosine in DNA</text>
        <dbReference type="Rhea" id="RHEA:24000"/>
        <dbReference type="Rhea" id="RHEA-COMP:10131"/>
        <dbReference type="Rhea" id="RHEA-COMP:10132"/>
        <dbReference type="Rhea" id="RHEA-COMP:11367"/>
        <dbReference type="Rhea" id="RHEA-COMP:11368"/>
        <dbReference type="ChEBI" id="CHEBI:29950"/>
        <dbReference type="ChEBI" id="CHEBI:82612"/>
        <dbReference type="ChEBI" id="CHEBI:85445"/>
        <dbReference type="ChEBI" id="CHEBI:85448"/>
        <dbReference type="EC" id="2.1.1.63"/>
    </reaction>
</comment>
<dbReference type="GO" id="GO:0032259">
    <property type="term" value="P:methylation"/>
    <property type="evidence" value="ECO:0007669"/>
    <property type="project" value="UniProtKB-KW"/>
</dbReference>
<reference evidence="12 13" key="1">
    <citation type="submission" date="2016-10" db="EMBL/GenBank/DDBJ databases">
        <authorList>
            <person name="de Groot N.N."/>
        </authorList>
    </citation>
    <scope>NUCLEOTIDE SEQUENCE [LARGE SCALE GENOMIC DNA]</scope>
    <source>
        <strain evidence="12 13">DSM 19182</strain>
    </source>
</reference>
<evidence type="ECO:0000313" key="12">
    <source>
        <dbReference type="EMBL" id="SEM27450.1"/>
    </source>
</evidence>
<comment type="similarity">
    <text evidence="2">Belongs to the MGMT family.</text>
</comment>
<accession>A0A1H7X0R5</accession>